<protein>
    <submittedName>
        <fullName evidence="3">Uncharacterized protein</fullName>
    </submittedName>
</protein>
<dbReference type="OrthoDB" id="9157636at2"/>
<feature type="chain" id="PRO_5024326192" evidence="2">
    <location>
        <begin position="18"/>
        <end position="760"/>
    </location>
</feature>
<proteinExistence type="predicted"/>
<feature type="signal peptide" evidence="2">
    <location>
        <begin position="1"/>
        <end position="17"/>
    </location>
</feature>
<evidence type="ECO:0000256" key="1">
    <source>
        <dbReference type="SAM" id="Coils"/>
    </source>
</evidence>
<reference evidence="3 4" key="1">
    <citation type="submission" date="2018-01" db="EMBL/GenBank/DDBJ databases">
        <authorList>
            <person name="Paulsen S."/>
            <person name="Gram L.K."/>
        </authorList>
    </citation>
    <scope>NUCLEOTIDE SEQUENCE [LARGE SCALE GENOMIC DNA]</scope>
    <source>
        <strain evidence="3 4">S2676</strain>
    </source>
</reference>
<accession>A0A5S3WFG8</accession>
<feature type="coiled-coil region" evidence="1">
    <location>
        <begin position="672"/>
        <end position="727"/>
    </location>
</feature>
<sequence length="760" mass="84016">MNKFLVCFFMLVLWALSGCKSLSSEGSMRIVVEQYNGPLSKTLEVQKAELSGTLSVADETLKILVREFHLSQCQLGCFGQGSDKLAKQQCLMLQGGDGLVDLSEVFSLAQQISSLTAQISNQQCNPQNCNAETELQEKLVKSLNSEIERLHGIAQVLAIIPQTQQLAFTGFDATVFKALTDKLTQSQTNLKKQPLVQGEVKTAVTEISNLKGEYLVSMTSLSAVESLLGQSGSAMSFPYSTQKPTAMPNAVPLSEILPAHIVSQYPKLFAKKPQALLGSKDKNRLQTSQEDELHRVCPVLSDVKTNMLAVLNYINLPLDPHDPLSKSIRFCASALYNKDEDVDSRYQECLNRIAKTGHMLRKGAEQWAATQMAILPKSKRVRIVVGRASVAAAELGNELVARADAIRHQEDKGSERTASLLPTSMYLRGASGTDYLNMIDWMEAYPDREGDSWQADDRTRMVERLITDANWNQVNTAFARGNGDVGMVFVKDDIGNWNLKSYDNDPSELLQSYKQVGTTLLNEAVSLAKGSSKLADLTANLSGITKLNQSANQIMLNGAGGGSAAQTTIETLEHELRKRLAEAANLQAQNEVQLNQAEQALSKELEAVTSALNDAEDNYSQQQKRFAQVSKDFIVAENNYETKKAHEERALEKRLKAQLQQSYDQDATIKAHQQAKAEAEVAKLEYDEAKQKVEAQTRVFNDAQLVFEKNQQDHKTLTTQLERVKQQRQAGPKATMAVIQSLLTNHQQLIQVMQQNASKG</sequence>
<feature type="coiled-coil region" evidence="1">
    <location>
        <begin position="569"/>
        <end position="632"/>
    </location>
</feature>
<keyword evidence="2" id="KW-0732">Signal</keyword>
<organism evidence="3 4">
    <name type="scientific">Pseudoalteromonas rubra</name>
    <dbReference type="NCBI Taxonomy" id="43658"/>
    <lineage>
        <taxon>Bacteria</taxon>
        <taxon>Pseudomonadati</taxon>
        <taxon>Pseudomonadota</taxon>
        <taxon>Gammaproteobacteria</taxon>
        <taxon>Alteromonadales</taxon>
        <taxon>Pseudoalteromonadaceae</taxon>
        <taxon>Pseudoalteromonas</taxon>
    </lineage>
</organism>
<keyword evidence="1" id="KW-0175">Coiled coil</keyword>
<dbReference type="RefSeq" id="WP_138552212.1">
    <property type="nucleotide sequence ID" value="NZ_PNCH01000034.1"/>
</dbReference>
<evidence type="ECO:0000313" key="3">
    <source>
        <dbReference type="EMBL" id="TMP24391.1"/>
    </source>
</evidence>
<reference evidence="4" key="2">
    <citation type="submission" date="2019-06" db="EMBL/GenBank/DDBJ databases">
        <title>Co-occurence of chitin degradation, pigmentation and bioactivity in marine Pseudoalteromonas.</title>
        <authorList>
            <person name="Sonnenschein E.C."/>
            <person name="Bech P.K."/>
        </authorList>
    </citation>
    <scope>NUCLEOTIDE SEQUENCE [LARGE SCALE GENOMIC DNA]</scope>
    <source>
        <strain evidence="4">S2676</strain>
    </source>
</reference>
<dbReference type="EMBL" id="PNCI01000074">
    <property type="protein sequence ID" value="TMP24391.1"/>
    <property type="molecule type" value="Genomic_DNA"/>
</dbReference>
<gene>
    <name evidence="3" type="ORF">CWB99_22490</name>
</gene>
<dbReference type="PROSITE" id="PS51257">
    <property type="entry name" value="PROKAR_LIPOPROTEIN"/>
    <property type="match status" value="1"/>
</dbReference>
<comment type="caution">
    <text evidence="3">The sequence shown here is derived from an EMBL/GenBank/DDBJ whole genome shotgun (WGS) entry which is preliminary data.</text>
</comment>
<dbReference type="AlphaFoldDB" id="A0A5S3WFG8"/>
<name>A0A5S3WFG8_9GAMM</name>
<evidence type="ECO:0000313" key="4">
    <source>
        <dbReference type="Proteomes" id="UP000310249"/>
    </source>
</evidence>
<dbReference type="Proteomes" id="UP000310249">
    <property type="component" value="Unassembled WGS sequence"/>
</dbReference>
<evidence type="ECO:0000256" key="2">
    <source>
        <dbReference type="SAM" id="SignalP"/>
    </source>
</evidence>